<keyword evidence="4" id="KW-1185">Reference proteome</keyword>
<evidence type="ECO:0000256" key="1">
    <source>
        <dbReference type="SAM" id="MobiDB-lite"/>
    </source>
</evidence>
<evidence type="ECO:0000313" key="3">
    <source>
        <dbReference type="EMBL" id="MFB9993116.1"/>
    </source>
</evidence>
<keyword evidence="2" id="KW-0472">Membrane</keyword>
<evidence type="ECO:0000313" key="4">
    <source>
        <dbReference type="Proteomes" id="UP001589733"/>
    </source>
</evidence>
<keyword evidence="2" id="KW-0812">Transmembrane</keyword>
<gene>
    <name evidence="3" type="ORF">ACFFLM_14170</name>
</gene>
<protein>
    <recommendedName>
        <fullName evidence="5">DUF4900 domain-containing protein</fullName>
    </recommendedName>
</protein>
<dbReference type="EMBL" id="JBHLYR010000045">
    <property type="protein sequence ID" value="MFB9993116.1"/>
    <property type="molecule type" value="Genomic_DNA"/>
</dbReference>
<evidence type="ECO:0008006" key="5">
    <source>
        <dbReference type="Google" id="ProtNLM"/>
    </source>
</evidence>
<feature type="region of interest" description="Disordered" evidence="1">
    <location>
        <begin position="108"/>
        <end position="127"/>
    </location>
</feature>
<name>A0ABV6B2M7_9DEIO</name>
<organism evidence="3 4">
    <name type="scientific">Deinococcus oregonensis</name>
    <dbReference type="NCBI Taxonomy" id="1805970"/>
    <lineage>
        <taxon>Bacteria</taxon>
        <taxon>Thermotogati</taxon>
        <taxon>Deinococcota</taxon>
        <taxon>Deinococci</taxon>
        <taxon>Deinococcales</taxon>
        <taxon>Deinococcaceae</taxon>
        <taxon>Deinococcus</taxon>
    </lineage>
</organism>
<comment type="caution">
    <text evidence="3">The sequence shown here is derived from an EMBL/GenBank/DDBJ whole genome shotgun (WGS) entry which is preliminary data.</text>
</comment>
<proteinExistence type="predicted"/>
<dbReference type="Proteomes" id="UP001589733">
    <property type="component" value="Unassembled WGS sequence"/>
</dbReference>
<feature type="transmembrane region" description="Helical" evidence="2">
    <location>
        <begin position="12"/>
        <end position="35"/>
    </location>
</feature>
<evidence type="ECO:0000256" key="2">
    <source>
        <dbReference type="SAM" id="Phobius"/>
    </source>
</evidence>
<reference evidence="3 4" key="1">
    <citation type="submission" date="2024-09" db="EMBL/GenBank/DDBJ databases">
        <authorList>
            <person name="Sun Q."/>
            <person name="Mori K."/>
        </authorList>
    </citation>
    <scope>NUCLEOTIDE SEQUENCE [LARGE SCALE GENOMIC DNA]</scope>
    <source>
        <strain evidence="3 4">JCM 13503</strain>
    </source>
</reference>
<sequence length="584" mass="62438">MHPPASPLSRSQGYVLVTALMAMILLTFMVTIYMITSLNSPRTVRSQADSLGGFLAAEGGLSMRAALIRDKFVGFERPTGTACPPSAVSGGGGDFACVPYTFSERTVRTGVRETTTTPDGDSGTVAEGERYAGLSYQQYSYRVTSEARQGDVRQATVQMEFQSRLVPLFQFAAFYNQDLEINPGPNMTLNGRVHTNGNLYLSPGDRLNISGQVSAQNSIFRNRKDSGACSGTVQFRSGAALGCGVGQLSAAQLALYGGNVNSNQPKLDVPAMGSLDPDPLGGAGNELWTKADLRFVAVASSGCIGGYCLQVQDSRGVIDAVATSALNTNPTCLGAVLVTSTLYDAREGKTMTLMDVNQQRLMDCIQLTPSGTFKDSALQPVRMDNTTQGGLVFHFSFFPPANNLGLRVQNAAALGTTLGVQPVGLTIATPQPIYVRGNYNVTNKVPASLLGDAINVLSGDWLDSDKTASTSDVNGILLKAAPTTINAAFLSGIVPTSGSNYSGGLENYPRFHENWTNVPFTYSGSFVSLGVSRYGTGRWVGGGNRYEAPLRDWSFDETFKNASKLPPLSPRFVYLRQLFFAREF</sequence>
<dbReference type="RefSeq" id="WP_380011304.1">
    <property type="nucleotide sequence ID" value="NZ_JBHLYR010000045.1"/>
</dbReference>
<accession>A0ABV6B2M7</accession>
<keyword evidence="2" id="KW-1133">Transmembrane helix</keyword>